<dbReference type="InterPro" id="IPR013087">
    <property type="entry name" value="Znf_C2H2_type"/>
</dbReference>
<dbReference type="SMART" id="SM00355">
    <property type="entry name" value="ZnF_C2H2"/>
    <property type="match status" value="2"/>
</dbReference>
<dbReference type="InterPro" id="IPR036236">
    <property type="entry name" value="Znf_C2H2_sf"/>
</dbReference>
<proteinExistence type="predicted"/>
<name>A0AAV2R8S5_MEGNR</name>
<keyword evidence="1" id="KW-0863">Zinc-finger</keyword>
<dbReference type="GO" id="GO:0008270">
    <property type="term" value="F:zinc ion binding"/>
    <property type="evidence" value="ECO:0007669"/>
    <property type="project" value="UniProtKB-KW"/>
</dbReference>
<dbReference type="Gene3D" id="3.30.160.60">
    <property type="entry name" value="Classic Zinc Finger"/>
    <property type="match status" value="2"/>
</dbReference>
<evidence type="ECO:0000313" key="4">
    <source>
        <dbReference type="Proteomes" id="UP001497623"/>
    </source>
</evidence>
<comment type="caution">
    <text evidence="3">The sequence shown here is derived from an EMBL/GenBank/DDBJ whole genome shotgun (WGS) entry which is preliminary data.</text>
</comment>
<keyword evidence="4" id="KW-1185">Reference proteome</keyword>
<dbReference type="SUPFAM" id="SSF57667">
    <property type="entry name" value="beta-beta-alpha zinc fingers"/>
    <property type="match status" value="1"/>
</dbReference>
<evidence type="ECO:0000256" key="1">
    <source>
        <dbReference type="PROSITE-ProRule" id="PRU00042"/>
    </source>
</evidence>
<evidence type="ECO:0000259" key="2">
    <source>
        <dbReference type="PROSITE" id="PS50157"/>
    </source>
</evidence>
<dbReference type="GO" id="GO:0000978">
    <property type="term" value="F:RNA polymerase II cis-regulatory region sequence-specific DNA binding"/>
    <property type="evidence" value="ECO:0007669"/>
    <property type="project" value="TreeGrafter"/>
</dbReference>
<dbReference type="GO" id="GO:0000981">
    <property type="term" value="F:DNA-binding transcription factor activity, RNA polymerase II-specific"/>
    <property type="evidence" value="ECO:0007669"/>
    <property type="project" value="TreeGrafter"/>
</dbReference>
<dbReference type="PROSITE" id="PS00028">
    <property type="entry name" value="ZINC_FINGER_C2H2_1"/>
    <property type="match status" value="1"/>
</dbReference>
<dbReference type="PROSITE" id="PS50157">
    <property type="entry name" value="ZINC_FINGER_C2H2_2"/>
    <property type="match status" value="1"/>
</dbReference>
<keyword evidence="1" id="KW-0862">Zinc</keyword>
<reference evidence="3 4" key="1">
    <citation type="submission" date="2024-05" db="EMBL/GenBank/DDBJ databases">
        <authorList>
            <person name="Wallberg A."/>
        </authorList>
    </citation>
    <scope>NUCLEOTIDE SEQUENCE [LARGE SCALE GENOMIC DNA]</scope>
</reference>
<dbReference type="EMBL" id="CAXKWB010017066">
    <property type="protein sequence ID" value="CAL4117836.1"/>
    <property type="molecule type" value="Genomic_DNA"/>
</dbReference>
<accession>A0AAV2R8S5</accession>
<feature type="domain" description="C2H2-type" evidence="2">
    <location>
        <begin position="58"/>
        <end position="85"/>
    </location>
</feature>
<dbReference type="PANTHER" id="PTHR46105:SF28">
    <property type="entry name" value="ZINC FINGER PROTEIN 37-LIKE"/>
    <property type="match status" value="1"/>
</dbReference>
<dbReference type="AlphaFoldDB" id="A0AAV2R8S5"/>
<gene>
    <name evidence="3" type="ORF">MNOR_LOCUS21299</name>
</gene>
<dbReference type="InterPro" id="IPR050457">
    <property type="entry name" value="ZnFinger_BTB_dom_contain"/>
</dbReference>
<protein>
    <recommendedName>
        <fullName evidence="2">C2H2-type domain-containing protein</fullName>
    </recommendedName>
</protein>
<sequence length="121" mass="14124">MFTFFGGEGVGESISKLLDGAIFISNYRFSGVLFLYLHGLNQMGIQAALWKGVNIEQHQCPHCFRLFTDRYKRDRHLLIHTGEKPFQCPFCPYRASRKDPVIRHVKFKHTQQFSEQNNSMI</sequence>
<organism evidence="3 4">
    <name type="scientific">Meganyctiphanes norvegica</name>
    <name type="common">Northern krill</name>
    <name type="synonym">Thysanopoda norvegica</name>
    <dbReference type="NCBI Taxonomy" id="48144"/>
    <lineage>
        <taxon>Eukaryota</taxon>
        <taxon>Metazoa</taxon>
        <taxon>Ecdysozoa</taxon>
        <taxon>Arthropoda</taxon>
        <taxon>Crustacea</taxon>
        <taxon>Multicrustacea</taxon>
        <taxon>Malacostraca</taxon>
        <taxon>Eumalacostraca</taxon>
        <taxon>Eucarida</taxon>
        <taxon>Euphausiacea</taxon>
        <taxon>Euphausiidae</taxon>
        <taxon>Meganyctiphanes</taxon>
    </lineage>
</organism>
<dbReference type="PANTHER" id="PTHR46105">
    <property type="entry name" value="AGAP004733-PA"/>
    <property type="match status" value="1"/>
</dbReference>
<keyword evidence="1" id="KW-0479">Metal-binding</keyword>
<evidence type="ECO:0000313" key="3">
    <source>
        <dbReference type="EMBL" id="CAL4117836.1"/>
    </source>
</evidence>
<feature type="non-terminal residue" evidence="3">
    <location>
        <position position="121"/>
    </location>
</feature>
<dbReference type="Proteomes" id="UP001497623">
    <property type="component" value="Unassembled WGS sequence"/>
</dbReference>